<dbReference type="SMART" id="SM00220">
    <property type="entry name" value="S_TKc"/>
    <property type="match status" value="1"/>
</dbReference>
<keyword evidence="2" id="KW-0175">Coiled coil</keyword>
<evidence type="ECO:0000256" key="1">
    <source>
        <dbReference type="PROSITE-ProRule" id="PRU00024"/>
    </source>
</evidence>
<keyword evidence="6" id="KW-1185">Reference proteome</keyword>
<keyword evidence="1" id="KW-0863">Zinc-finger</keyword>
<feature type="domain" description="Protein kinase" evidence="3">
    <location>
        <begin position="68"/>
        <end position="372"/>
    </location>
</feature>
<evidence type="ECO:0000313" key="6">
    <source>
        <dbReference type="Proteomes" id="UP000039865"/>
    </source>
</evidence>
<dbReference type="Proteomes" id="UP000039865">
    <property type="component" value="Unassembled WGS sequence"/>
</dbReference>
<sequence>MERLAQLFQSQASVSSASTSSFSRASQLNQLHRLQKPDQSSDDYEELECDLQQLLDHYKFHPLNYFFLSNIVLIGKTDEFDLYQVFSNELEQKFLLKVINDEKLFECEKRIIDKLEGTLSTLKMNNAFTFEFPVTQGGPQQDRQFYFIFEPYKENLIQIMTQKQSQKSKTSNEKVLYEESQPVFSEKEMRNLAGELIEVFGDLQRKRICHRNIKPANILRMDYDGEKNLRVYNFEWAVELQALEQFNNVDLNDSKSAAQLHDQDQIPMNVEACSMVYASPLVIKQFMDKAKSKDKDETELQKYNPFKEDVFGRPDFIQLEQIYKDLIKMDDCKQLLYNLTNKEDETDNIEETQQQQKQNLYKTLYQNVDQFLELKKREVQEIYQNQSASTPSSSSQRFSPQKSDCKFHIYSPQLICPVHDDEKFKYFCRKDQEFVCEYCLVERHQDHNIEDLSDKSKYLKLQFQAQLESAQNIQQLVQTKKSSIRSGKHIDQFFDGIFQSILVLHQQVKDKYRERIDDNQLQFQFEKHCKKQETKFKADLDEINSFIEEERFAETYTNLEYYEDQIRQMEKLKQNMSIYDNLLENETEKLGKHSSKELLQLKNDILKKIKVYINKNM</sequence>
<proteinExistence type="predicted"/>
<dbReference type="Pfam" id="PF00643">
    <property type="entry name" value="zf-B_box"/>
    <property type="match status" value="1"/>
</dbReference>
<dbReference type="SUPFAM" id="SSF57845">
    <property type="entry name" value="B-box zinc-binding domain"/>
    <property type="match status" value="1"/>
</dbReference>
<dbReference type="Gene3D" id="1.10.510.10">
    <property type="entry name" value="Transferase(Phosphotransferase) domain 1"/>
    <property type="match status" value="1"/>
</dbReference>
<dbReference type="InterPro" id="IPR011009">
    <property type="entry name" value="Kinase-like_dom_sf"/>
</dbReference>
<dbReference type="Gene3D" id="3.30.160.60">
    <property type="entry name" value="Classic Zinc Finger"/>
    <property type="match status" value="1"/>
</dbReference>
<dbReference type="SMART" id="SM00336">
    <property type="entry name" value="BBOX"/>
    <property type="match status" value="1"/>
</dbReference>
<dbReference type="AlphaFoldDB" id="A0A078B0A1"/>
<gene>
    <name evidence="5" type="primary">Contig19208.g20365</name>
    <name evidence="5" type="ORF">STYLEM_17039</name>
</gene>
<dbReference type="GO" id="GO:0004672">
    <property type="term" value="F:protein kinase activity"/>
    <property type="evidence" value="ECO:0007669"/>
    <property type="project" value="InterPro"/>
</dbReference>
<keyword evidence="5" id="KW-0808">Transferase</keyword>
<reference evidence="5 6" key="1">
    <citation type="submission" date="2014-06" db="EMBL/GenBank/DDBJ databases">
        <authorList>
            <person name="Swart Estienne"/>
        </authorList>
    </citation>
    <scope>NUCLEOTIDE SEQUENCE [LARGE SCALE GENOMIC DNA]</scope>
    <source>
        <strain evidence="5 6">130c</strain>
    </source>
</reference>
<evidence type="ECO:0000259" key="3">
    <source>
        <dbReference type="PROSITE" id="PS50011"/>
    </source>
</evidence>
<dbReference type="CDD" id="cd19763">
    <property type="entry name" value="Bbox2_TRIM8_C-V"/>
    <property type="match status" value="1"/>
</dbReference>
<evidence type="ECO:0000256" key="2">
    <source>
        <dbReference type="SAM" id="Coils"/>
    </source>
</evidence>
<keyword evidence="1" id="KW-0862">Zinc</keyword>
<dbReference type="GO" id="GO:0008270">
    <property type="term" value="F:zinc ion binding"/>
    <property type="evidence" value="ECO:0007669"/>
    <property type="project" value="UniProtKB-KW"/>
</dbReference>
<keyword evidence="5" id="KW-0418">Kinase</keyword>
<accession>A0A078B0A1</accession>
<evidence type="ECO:0000259" key="4">
    <source>
        <dbReference type="PROSITE" id="PS50119"/>
    </source>
</evidence>
<keyword evidence="1" id="KW-0479">Metal-binding</keyword>
<protein>
    <submittedName>
        <fullName evidence="5">Protein kinase domain containing protein</fullName>
    </submittedName>
</protein>
<dbReference type="SUPFAM" id="SSF56112">
    <property type="entry name" value="Protein kinase-like (PK-like)"/>
    <property type="match status" value="1"/>
</dbReference>
<evidence type="ECO:0000313" key="5">
    <source>
        <dbReference type="EMBL" id="CDW87924.1"/>
    </source>
</evidence>
<dbReference type="InParanoid" id="A0A078B0A1"/>
<dbReference type="InterPro" id="IPR000315">
    <property type="entry name" value="Znf_B-box"/>
</dbReference>
<feature type="domain" description="B box-type" evidence="4">
    <location>
        <begin position="411"/>
        <end position="452"/>
    </location>
</feature>
<dbReference type="PROSITE" id="PS50011">
    <property type="entry name" value="PROTEIN_KINASE_DOM"/>
    <property type="match status" value="1"/>
</dbReference>
<name>A0A078B0A1_STYLE</name>
<dbReference type="InterPro" id="IPR000719">
    <property type="entry name" value="Prot_kinase_dom"/>
</dbReference>
<organism evidence="5 6">
    <name type="scientific">Stylonychia lemnae</name>
    <name type="common">Ciliate</name>
    <dbReference type="NCBI Taxonomy" id="5949"/>
    <lineage>
        <taxon>Eukaryota</taxon>
        <taxon>Sar</taxon>
        <taxon>Alveolata</taxon>
        <taxon>Ciliophora</taxon>
        <taxon>Intramacronucleata</taxon>
        <taxon>Spirotrichea</taxon>
        <taxon>Stichotrichia</taxon>
        <taxon>Sporadotrichida</taxon>
        <taxon>Oxytrichidae</taxon>
        <taxon>Stylonychinae</taxon>
        <taxon>Stylonychia</taxon>
    </lineage>
</organism>
<feature type="coiled-coil region" evidence="2">
    <location>
        <begin position="562"/>
        <end position="589"/>
    </location>
</feature>
<dbReference type="GO" id="GO:0005524">
    <property type="term" value="F:ATP binding"/>
    <property type="evidence" value="ECO:0007669"/>
    <property type="project" value="InterPro"/>
</dbReference>
<dbReference type="PROSITE" id="PS50119">
    <property type="entry name" value="ZF_BBOX"/>
    <property type="match status" value="1"/>
</dbReference>
<dbReference type="EMBL" id="CCKQ01016061">
    <property type="protein sequence ID" value="CDW87924.1"/>
    <property type="molecule type" value="Genomic_DNA"/>
</dbReference>